<dbReference type="RefSeq" id="WP_095881774.1">
    <property type="nucleotide sequence ID" value="NZ_NTHN02000070.1"/>
</dbReference>
<dbReference type="AlphaFoldDB" id="A0A2A3JY05"/>
<accession>A0A2A3JY05</accession>
<organism evidence="2">
    <name type="scientific">Alloyangia mangrovi</name>
    <dbReference type="NCBI Taxonomy" id="1779329"/>
    <lineage>
        <taxon>Bacteria</taxon>
        <taxon>Pseudomonadati</taxon>
        <taxon>Pseudomonadota</taxon>
        <taxon>Alphaproteobacteria</taxon>
        <taxon>Rhodobacterales</taxon>
        <taxon>Roseobacteraceae</taxon>
        <taxon>Alloyangia</taxon>
    </lineage>
</organism>
<dbReference type="EMBL" id="NTHN02000070">
    <property type="protein sequence ID" value="MCT4373121.1"/>
    <property type="molecule type" value="Genomic_DNA"/>
</dbReference>
<keyword evidence="3" id="KW-1185">Reference proteome</keyword>
<gene>
    <name evidence="1" type="ORF">CLG85_023620</name>
    <name evidence="2" type="ORF">CLG85_07895</name>
</gene>
<dbReference type="Proteomes" id="UP000217448">
    <property type="component" value="Unassembled WGS sequence"/>
</dbReference>
<dbReference type="EMBL" id="NTHN01000104">
    <property type="protein sequence ID" value="PBD19707.1"/>
    <property type="molecule type" value="Genomic_DNA"/>
</dbReference>
<reference evidence="3" key="2">
    <citation type="submission" date="2023-07" db="EMBL/GenBank/DDBJ databases">
        <title>Yangia mangrovi SAOS 153D genome.</title>
        <authorList>
            <person name="Verma A."/>
            <person name="Pal Y."/>
            <person name="Sundharam S."/>
            <person name="Bisht B."/>
            <person name="Srinivasan K."/>
        </authorList>
    </citation>
    <scope>NUCLEOTIDE SEQUENCE [LARGE SCALE GENOMIC DNA]</scope>
    <source>
        <strain evidence="3">SAOS 153D</strain>
    </source>
</reference>
<name>A0A2A3JY05_9RHOB</name>
<evidence type="ECO:0000313" key="1">
    <source>
        <dbReference type="EMBL" id="MCT4373121.1"/>
    </source>
</evidence>
<sequence>MTTFDDREQAFENKFARDAELRFQAEMRCNKKLGLWAADLLGKSAPEAGAYVEQIIRAELDAAGHAGIARVAGDLGDKASVDEVARKRAALLAEARKEILDEG</sequence>
<dbReference type="InterPro" id="IPR009945">
    <property type="entry name" value="ATPase_inh_sub_z"/>
</dbReference>
<protein>
    <submittedName>
        <fullName evidence="2">Aldolase</fullName>
    </submittedName>
    <submittedName>
        <fullName evidence="1">DUF1476 domain-containing protein</fullName>
    </submittedName>
</protein>
<evidence type="ECO:0000313" key="2">
    <source>
        <dbReference type="EMBL" id="PBD19707.1"/>
    </source>
</evidence>
<dbReference type="InterPro" id="IPR038293">
    <property type="entry name" value="ATPase_inh_sub_z_sf"/>
</dbReference>
<reference evidence="2" key="1">
    <citation type="submission" date="2017-09" db="EMBL/GenBank/DDBJ databases">
        <title>Yangia sp. SAOS 153D whole genome sequencing.</title>
        <authorList>
            <person name="Verma A."/>
            <person name="Krishnamurthi S."/>
        </authorList>
    </citation>
    <scope>NUCLEOTIDE SEQUENCE [LARGE SCALE GENOMIC DNA]</scope>
    <source>
        <strain evidence="2">SAOS 153D</strain>
    </source>
</reference>
<dbReference type="OrthoDB" id="9810387at2"/>
<dbReference type="Gene3D" id="1.10.790.20">
    <property type="entry name" value="Domain of unknown function DUF1476"/>
    <property type="match status" value="1"/>
</dbReference>
<dbReference type="Pfam" id="PF07345">
    <property type="entry name" value="ATPaseInh_sub_z"/>
    <property type="match status" value="1"/>
</dbReference>
<dbReference type="PIRSF" id="PIRSF031780">
    <property type="entry name" value="UCP031780"/>
    <property type="match status" value="1"/>
</dbReference>
<reference evidence="1" key="3">
    <citation type="submission" date="2024-05" db="EMBL/GenBank/DDBJ databases">
        <title>Yangia mangrovi SAOS 153D genome.</title>
        <authorList>
            <person name="Verma A."/>
            <person name="Pal Y."/>
            <person name="Sundharam S."/>
            <person name="Bisht B."/>
            <person name="Srinivasan K."/>
        </authorList>
    </citation>
    <scope>NUCLEOTIDE SEQUENCE</scope>
    <source>
        <strain evidence="1">SAOS 153D</strain>
    </source>
</reference>
<proteinExistence type="predicted"/>
<comment type="caution">
    <text evidence="2">The sequence shown here is derived from an EMBL/GenBank/DDBJ whole genome shotgun (WGS) entry which is preliminary data.</text>
</comment>
<evidence type="ECO:0000313" key="3">
    <source>
        <dbReference type="Proteomes" id="UP000217448"/>
    </source>
</evidence>